<reference evidence="2" key="1">
    <citation type="submission" date="2019-12" db="UniProtKB">
        <authorList>
            <consortium name="WormBaseParasite"/>
        </authorList>
    </citation>
    <scope>IDENTIFICATION</scope>
</reference>
<sequence length="67" mass="8147">MLAKHLQMVYEDLRWFDDVLSLVIPNLVLDPYIENLLNVDFYMHEELLDLQSNEQITPRMERSNDYF</sequence>
<organism evidence="1 2">
    <name type="scientific">Trichuris muris</name>
    <name type="common">Mouse whipworm</name>
    <dbReference type="NCBI Taxonomy" id="70415"/>
    <lineage>
        <taxon>Eukaryota</taxon>
        <taxon>Metazoa</taxon>
        <taxon>Ecdysozoa</taxon>
        <taxon>Nematoda</taxon>
        <taxon>Enoplea</taxon>
        <taxon>Dorylaimia</taxon>
        <taxon>Trichinellida</taxon>
        <taxon>Trichuridae</taxon>
        <taxon>Trichuris</taxon>
    </lineage>
</organism>
<proteinExistence type="predicted"/>
<name>A0A5S6QKR6_TRIMR</name>
<dbReference type="WBParaSite" id="TMUE_2000007936.1">
    <property type="protein sequence ID" value="TMUE_2000007936.1"/>
    <property type="gene ID" value="WBGene00300074"/>
</dbReference>
<accession>A0A5S6QKR6</accession>
<evidence type="ECO:0000313" key="1">
    <source>
        <dbReference type="Proteomes" id="UP000046395"/>
    </source>
</evidence>
<dbReference type="AlphaFoldDB" id="A0A5S6QKR6"/>
<evidence type="ECO:0000313" key="2">
    <source>
        <dbReference type="WBParaSite" id="TMUE_2000007936.1"/>
    </source>
</evidence>
<protein>
    <submittedName>
        <fullName evidence="2">Bestrophin homolog</fullName>
    </submittedName>
</protein>
<dbReference type="Proteomes" id="UP000046395">
    <property type="component" value="Unassembled WGS sequence"/>
</dbReference>
<keyword evidence="1" id="KW-1185">Reference proteome</keyword>